<dbReference type="SUPFAM" id="SSF56601">
    <property type="entry name" value="beta-lactamase/transpeptidase-like"/>
    <property type="match status" value="1"/>
</dbReference>
<evidence type="ECO:0000256" key="6">
    <source>
        <dbReference type="RuleBase" id="RU361140"/>
    </source>
</evidence>
<dbReference type="PROSITE" id="PS51318">
    <property type="entry name" value="TAT"/>
    <property type="match status" value="1"/>
</dbReference>
<accession>A0A5M6IQK2</accession>
<dbReference type="InterPro" id="IPR012338">
    <property type="entry name" value="Beta-lactam/transpept-like"/>
</dbReference>
<comment type="catalytic activity">
    <reaction evidence="1 6">
        <text>a beta-lactam + H2O = a substituted beta-amino acid</text>
        <dbReference type="Rhea" id="RHEA:20401"/>
        <dbReference type="ChEBI" id="CHEBI:15377"/>
        <dbReference type="ChEBI" id="CHEBI:35627"/>
        <dbReference type="ChEBI" id="CHEBI:140347"/>
        <dbReference type="EC" id="3.5.2.6"/>
    </reaction>
</comment>
<dbReference type="InterPro" id="IPR023650">
    <property type="entry name" value="Beta-lactam_class-A_AS"/>
</dbReference>
<evidence type="ECO:0000256" key="1">
    <source>
        <dbReference type="ARBA" id="ARBA00001526"/>
    </source>
</evidence>
<dbReference type="RefSeq" id="WP_150042709.1">
    <property type="nucleotide sequence ID" value="NZ_OW485601.1"/>
</dbReference>
<dbReference type="Proteomes" id="UP000325255">
    <property type="component" value="Unassembled WGS sequence"/>
</dbReference>
<evidence type="ECO:0000256" key="3">
    <source>
        <dbReference type="ARBA" id="ARBA00012865"/>
    </source>
</evidence>
<dbReference type="EMBL" id="VWPK01000036">
    <property type="protein sequence ID" value="KAA5610207.1"/>
    <property type="molecule type" value="Genomic_DNA"/>
</dbReference>
<proteinExistence type="inferred from homology"/>
<evidence type="ECO:0000256" key="5">
    <source>
        <dbReference type="ARBA" id="ARBA00023251"/>
    </source>
</evidence>
<dbReference type="AlphaFoldDB" id="A0A5M6IQK2"/>
<dbReference type="PANTHER" id="PTHR35333:SF3">
    <property type="entry name" value="BETA-LACTAMASE-TYPE TRANSPEPTIDASE FOLD CONTAINING PROTEIN"/>
    <property type="match status" value="1"/>
</dbReference>
<evidence type="ECO:0000256" key="4">
    <source>
        <dbReference type="ARBA" id="ARBA00022801"/>
    </source>
</evidence>
<evidence type="ECO:0000313" key="9">
    <source>
        <dbReference type="Proteomes" id="UP000325255"/>
    </source>
</evidence>
<gene>
    <name evidence="8" type="primary">bla</name>
    <name evidence="8" type="ORF">F1189_20345</name>
</gene>
<dbReference type="PRINTS" id="PR00118">
    <property type="entry name" value="BLACTAMASEA"/>
</dbReference>
<dbReference type="GO" id="GO:0046677">
    <property type="term" value="P:response to antibiotic"/>
    <property type="evidence" value="ECO:0007669"/>
    <property type="project" value="UniProtKB-UniRule"/>
</dbReference>
<dbReference type="GO" id="GO:0008800">
    <property type="term" value="F:beta-lactamase activity"/>
    <property type="evidence" value="ECO:0007669"/>
    <property type="project" value="UniProtKB-UniRule"/>
</dbReference>
<dbReference type="PROSITE" id="PS00146">
    <property type="entry name" value="BETA_LACTAMASE_A"/>
    <property type="match status" value="1"/>
</dbReference>
<evidence type="ECO:0000256" key="2">
    <source>
        <dbReference type="ARBA" id="ARBA00009009"/>
    </source>
</evidence>
<keyword evidence="5 6" id="KW-0046">Antibiotic resistance</keyword>
<feature type="domain" description="Beta-lactamase class A catalytic" evidence="7">
    <location>
        <begin position="51"/>
        <end position="268"/>
    </location>
</feature>
<dbReference type="InterPro" id="IPR000871">
    <property type="entry name" value="Beta-lactam_class-A"/>
</dbReference>
<dbReference type="PANTHER" id="PTHR35333">
    <property type="entry name" value="BETA-LACTAMASE"/>
    <property type="match status" value="1"/>
</dbReference>
<dbReference type="InterPro" id="IPR006311">
    <property type="entry name" value="TAT_signal"/>
</dbReference>
<dbReference type="Gene3D" id="3.40.710.10">
    <property type="entry name" value="DD-peptidase/beta-lactamase superfamily"/>
    <property type="match status" value="1"/>
</dbReference>
<dbReference type="Pfam" id="PF13354">
    <property type="entry name" value="Beta-lactamase2"/>
    <property type="match status" value="1"/>
</dbReference>
<comment type="caution">
    <text evidence="8">The sequence shown here is derived from an EMBL/GenBank/DDBJ whole genome shotgun (WGS) entry which is preliminary data.</text>
</comment>
<evidence type="ECO:0000313" key="8">
    <source>
        <dbReference type="EMBL" id="KAA5610207.1"/>
    </source>
</evidence>
<dbReference type="InterPro" id="IPR045155">
    <property type="entry name" value="Beta-lactam_cat"/>
</dbReference>
<keyword evidence="4 6" id="KW-0378">Hydrolase</keyword>
<dbReference type="GO" id="GO:0030655">
    <property type="term" value="P:beta-lactam antibiotic catabolic process"/>
    <property type="evidence" value="ECO:0007669"/>
    <property type="project" value="InterPro"/>
</dbReference>
<dbReference type="NCBIfam" id="NF033103">
    <property type="entry name" value="bla_class_A"/>
    <property type="match status" value="1"/>
</dbReference>
<sequence length="296" mass="31003">MAGLTRRRVAVGGTWLLAGAGLPACGTARAQAAAPEARLAALEREHGGRLGVAVLDVATGHRIAYRAEERFPLCSTFKVLAAALVLARVDRGKERLDRRVVFSREDIRPWSPVTEKHPGAPGMTLAELCEAAVTLSDNTAGNLLLGSFGGPAGLTGFARALGDDVTRLDRFETALNEGTPGDPRDTTTPAAMLGNMRRIMVGDALSESSRTQLAGWLLGSRTGGRRLRAGFPPDWRVGDKTGGNGTGVANDIAIAWPPGGGALLVAAYYAESPGPEERRNAVLAEVGRIAVPQGRP</sequence>
<organism evidence="8 9">
    <name type="scientific">Rhodovastum atsumiense</name>
    <dbReference type="NCBI Taxonomy" id="504468"/>
    <lineage>
        <taxon>Bacteria</taxon>
        <taxon>Pseudomonadati</taxon>
        <taxon>Pseudomonadota</taxon>
        <taxon>Alphaproteobacteria</taxon>
        <taxon>Acetobacterales</taxon>
        <taxon>Acetobacteraceae</taxon>
        <taxon>Rhodovastum</taxon>
    </lineage>
</organism>
<evidence type="ECO:0000259" key="7">
    <source>
        <dbReference type="Pfam" id="PF13354"/>
    </source>
</evidence>
<comment type="similarity">
    <text evidence="2 6">Belongs to the class-A beta-lactamase family.</text>
</comment>
<keyword evidence="9" id="KW-1185">Reference proteome</keyword>
<dbReference type="OrthoDB" id="9784149at2"/>
<name>A0A5M6IQK2_9PROT</name>
<reference evidence="8 9" key="1">
    <citation type="submission" date="2019-09" db="EMBL/GenBank/DDBJ databases">
        <title>Genome sequence of Rhodovastum atsumiense, a diverse member of the Acetobacteraceae family of non-sulfur purple photosynthetic bacteria.</title>
        <authorList>
            <person name="Meyer T."/>
            <person name="Kyndt J."/>
        </authorList>
    </citation>
    <scope>NUCLEOTIDE SEQUENCE [LARGE SCALE GENOMIC DNA]</scope>
    <source>
        <strain evidence="8 9">DSM 21279</strain>
    </source>
</reference>
<protein>
    <recommendedName>
        <fullName evidence="3 6">Beta-lactamase</fullName>
        <ecNumber evidence="3 6">3.5.2.6</ecNumber>
    </recommendedName>
</protein>
<dbReference type="EC" id="3.5.2.6" evidence="3 6"/>